<evidence type="ECO:0000256" key="8">
    <source>
        <dbReference type="RuleBase" id="RU364122"/>
    </source>
</evidence>
<name>A0ABY7EM27_MYAAR</name>
<keyword evidence="3 8" id="KW-0808">Transferase</keyword>
<evidence type="ECO:0000256" key="1">
    <source>
        <dbReference type="ARBA" id="ARBA00004167"/>
    </source>
</evidence>
<keyword evidence="5" id="KW-1133">Transmembrane helix</keyword>
<comment type="similarity">
    <text evidence="2 8">Belongs to the sulfotransferase 6 family.</text>
</comment>
<evidence type="ECO:0000256" key="3">
    <source>
        <dbReference type="ARBA" id="ARBA00022679"/>
    </source>
</evidence>
<keyword evidence="6 8" id="KW-0472">Membrane</keyword>
<evidence type="ECO:0000313" key="10">
    <source>
        <dbReference type="Proteomes" id="UP001164746"/>
    </source>
</evidence>
<comment type="subcellular location">
    <subcellularLocation>
        <location evidence="1">Membrane</location>
        <topology evidence="1">Single-pass membrane protein</topology>
    </subcellularLocation>
    <subcellularLocation>
        <location evidence="8">Membrane</location>
        <topology evidence="8">Single-pass type II membrane protein</topology>
    </subcellularLocation>
</comment>
<proteinExistence type="inferred from homology"/>
<dbReference type="PANTHER" id="PTHR12812">
    <property type="entry name" value="HEPARAN SULFATE 6-O-SULFOTRANSFERASE 3"/>
    <property type="match status" value="1"/>
</dbReference>
<reference evidence="9" key="1">
    <citation type="submission" date="2022-11" db="EMBL/GenBank/DDBJ databases">
        <title>Centuries of genome instability and evolution in soft-shell clam transmissible cancer (bioRxiv).</title>
        <authorList>
            <person name="Hart S.F.M."/>
            <person name="Yonemitsu M.A."/>
            <person name="Giersch R.M."/>
            <person name="Beal B.F."/>
            <person name="Arriagada G."/>
            <person name="Davis B.W."/>
            <person name="Ostrander E.A."/>
            <person name="Goff S.P."/>
            <person name="Metzger M.J."/>
        </authorList>
    </citation>
    <scope>NUCLEOTIDE SEQUENCE</scope>
    <source>
        <strain evidence="9">MELC-2E11</strain>
        <tissue evidence="9">Siphon/mantle</tissue>
    </source>
</reference>
<accession>A0ABY7EM27</accession>
<dbReference type="Proteomes" id="UP001164746">
    <property type="component" value="Chromosome 7"/>
</dbReference>
<dbReference type="SUPFAM" id="SSF52540">
    <property type="entry name" value="P-loop containing nucleoside triphosphate hydrolases"/>
    <property type="match status" value="1"/>
</dbReference>
<comment type="function">
    <text evidence="8">6-O-sulfation enzyme which catalyzes the transfer of sulfate from 3'-phosphoadenosine 5'-phosphosulfate (PAPS) to position 6 of the N-sulfoglucosamine residue (GlcNS) of heparan sulfate.</text>
</comment>
<dbReference type="InterPro" id="IPR010635">
    <property type="entry name" value="Heparan_SO4-6-sulfoTrfase"/>
</dbReference>
<dbReference type="EC" id="2.8.2.-" evidence="8"/>
<dbReference type="EMBL" id="CP111018">
    <property type="protein sequence ID" value="WAR10875.1"/>
    <property type="molecule type" value="Genomic_DNA"/>
</dbReference>
<feature type="non-terminal residue" evidence="9">
    <location>
        <position position="331"/>
    </location>
</feature>
<dbReference type="Gene3D" id="3.40.50.300">
    <property type="entry name" value="P-loop containing nucleotide triphosphate hydrolases"/>
    <property type="match status" value="1"/>
</dbReference>
<gene>
    <name evidence="9" type="ORF">MAR_035951</name>
</gene>
<comment type="catalytic activity">
    <reaction evidence="8">
        <text>alpha-D-glucosaminyl-[heparan sulfate](n) + 3'-phosphoadenylyl sulfate = 6-sulfo-alpha-D-glucosaminyl-[heparan sulfate](n) + adenosine 3',5'-bisphosphate + H(+)</text>
        <dbReference type="Rhea" id="RHEA:56604"/>
        <dbReference type="Rhea" id="RHEA-COMP:9830"/>
        <dbReference type="Rhea" id="RHEA-COMP:14621"/>
        <dbReference type="ChEBI" id="CHEBI:15378"/>
        <dbReference type="ChEBI" id="CHEBI:58339"/>
        <dbReference type="ChEBI" id="CHEBI:58343"/>
        <dbReference type="ChEBI" id="CHEBI:58388"/>
        <dbReference type="ChEBI" id="CHEBI:140604"/>
    </reaction>
</comment>
<organism evidence="9 10">
    <name type="scientific">Mya arenaria</name>
    <name type="common">Soft-shell clam</name>
    <dbReference type="NCBI Taxonomy" id="6604"/>
    <lineage>
        <taxon>Eukaryota</taxon>
        <taxon>Metazoa</taxon>
        <taxon>Spiralia</taxon>
        <taxon>Lophotrochozoa</taxon>
        <taxon>Mollusca</taxon>
        <taxon>Bivalvia</taxon>
        <taxon>Autobranchia</taxon>
        <taxon>Heteroconchia</taxon>
        <taxon>Euheterodonta</taxon>
        <taxon>Imparidentia</taxon>
        <taxon>Neoheterodontei</taxon>
        <taxon>Myida</taxon>
        <taxon>Myoidea</taxon>
        <taxon>Myidae</taxon>
        <taxon>Mya</taxon>
    </lineage>
</organism>
<evidence type="ECO:0000313" key="9">
    <source>
        <dbReference type="EMBL" id="WAR10875.1"/>
    </source>
</evidence>
<evidence type="ECO:0000256" key="4">
    <source>
        <dbReference type="ARBA" id="ARBA00022692"/>
    </source>
</evidence>
<dbReference type="InterPro" id="IPR027417">
    <property type="entry name" value="P-loop_NTPase"/>
</dbReference>
<evidence type="ECO:0000256" key="5">
    <source>
        <dbReference type="ARBA" id="ARBA00022989"/>
    </source>
</evidence>
<sequence>WREEAKENDVFLQEILSQNYYHSDSKKVLSLFFLGGNSTFPQLQEPIKTPLKNNYDIDKDLIVFLHIQKTGGMYLNERFRTNLKLDFPCNCKKLVPCGCLNRHHRMWMYTSAFSGWTCGLHADWTQMHSCIPQLADKVDKEHRERRYFYMTQLRDPLDRYISEWNHQSRGGHWQNAFYMCAGKHAEWGNVRPCFLTDNWRGVSLDEFMKCKYNLATNRMARMLADLESSDCYKHFHEERYKSIRAPQWVSSAKANLRSMEYFGIMEEPEKSDKLFNKVYSLEFKSKSVGKTTGSVQSRVTKQQFLRLIQLTELDIHIYLFAQDLLNQRINN</sequence>
<dbReference type="Pfam" id="PF03567">
    <property type="entry name" value="Sulfotransfer_2"/>
    <property type="match status" value="1"/>
</dbReference>
<keyword evidence="7" id="KW-0325">Glycoprotein</keyword>
<keyword evidence="8" id="KW-0735">Signal-anchor</keyword>
<dbReference type="PANTHER" id="PTHR12812:SF0">
    <property type="entry name" value="HEPARAN-SULFATE 6-O-SULFOTRANSFERASE"/>
    <property type="match status" value="1"/>
</dbReference>
<evidence type="ECO:0000256" key="6">
    <source>
        <dbReference type="ARBA" id="ARBA00023136"/>
    </source>
</evidence>
<evidence type="ECO:0000256" key="7">
    <source>
        <dbReference type="ARBA" id="ARBA00023180"/>
    </source>
</evidence>
<keyword evidence="4" id="KW-0812">Transmembrane</keyword>
<evidence type="ECO:0000256" key="2">
    <source>
        <dbReference type="ARBA" id="ARBA00010109"/>
    </source>
</evidence>
<dbReference type="InterPro" id="IPR005331">
    <property type="entry name" value="Sulfotransferase"/>
</dbReference>
<protein>
    <recommendedName>
        <fullName evidence="8">Heparan-sulfate 6-O-sulfotransferase</fullName>
        <ecNumber evidence="8">2.8.2.-</ecNumber>
    </recommendedName>
</protein>
<keyword evidence="10" id="KW-1185">Reference proteome</keyword>